<comment type="caution">
    <text evidence="2">The sequence shown here is derived from an EMBL/GenBank/DDBJ whole genome shotgun (WGS) entry which is preliminary data.</text>
</comment>
<evidence type="ECO:0000313" key="3">
    <source>
        <dbReference type="Proteomes" id="UP001224775"/>
    </source>
</evidence>
<protein>
    <recommendedName>
        <fullName evidence="4">Calcineurin-like phosphoesterase domain-containing protein</fullName>
    </recommendedName>
</protein>
<gene>
    <name evidence="2" type="ORF">QTG54_007980</name>
</gene>
<dbReference type="AlphaFoldDB" id="A0AAD8Y9M0"/>
<accession>A0AAD8Y9M0</accession>
<dbReference type="SUPFAM" id="SSF56300">
    <property type="entry name" value="Metallo-dependent phosphatases"/>
    <property type="match status" value="1"/>
</dbReference>
<feature type="compositionally biased region" description="Low complexity" evidence="1">
    <location>
        <begin position="47"/>
        <end position="60"/>
    </location>
</feature>
<feature type="compositionally biased region" description="Low complexity" evidence="1">
    <location>
        <begin position="357"/>
        <end position="368"/>
    </location>
</feature>
<sequence length="532" mass="57737">MKAVPFEEENNADVGYECSLDDGAMQRGRHDADAAEQKTSHDDTVDSASITSSSSSSNLPSHQKFFISKKFMFALLSACVISVGAYVSLKTYYYNPSTAPDPVKTASASTVAIDGVDMTATMRGDEPVTRQDPPPPSPLDAGNLVGNVCEGEDEKWFNFELITDNAGNETSWELERMGGGNWRLFSVSKPHESMQKYVIRLCIPPADYRFIIRDAGNDGMCCGNGSGSYVGYLHGAKIFESPDGDEDWGERVHAFTLPAKTSTTTTTDAPSTSSTKPPISYFPTKGPPATTPPKTSAPTSPMQETTSPALTTDEGGTESFSPSAEEETLSPTLPPSQEPSQVPTVEPSNSPSPNPTTEPTTLPSTMPTAEPTHPPSSMPTAEPTNPPSPLPTPLPTPTPTSRPPPPTPPPTDLPEPSEDTITKIFLIADTPYSDRERSTLMPNHIDQLEKGDFLVHLGDLMFAVRDRCREGAYSIAAEILQKAKMPTFVLPGDNDINDCPSIQHGEDMWMKYFHLFDKKHWSHSFDVTRWGS</sequence>
<evidence type="ECO:0008006" key="4">
    <source>
        <dbReference type="Google" id="ProtNLM"/>
    </source>
</evidence>
<dbReference type="Proteomes" id="UP001224775">
    <property type="component" value="Unassembled WGS sequence"/>
</dbReference>
<dbReference type="EMBL" id="JATAAI010000013">
    <property type="protein sequence ID" value="KAK1741502.1"/>
    <property type="molecule type" value="Genomic_DNA"/>
</dbReference>
<organism evidence="2 3">
    <name type="scientific">Skeletonema marinoi</name>
    <dbReference type="NCBI Taxonomy" id="267567"/>
    <lineage>
        <taxon>Eukaryota</taxon>
        <taxon>Sar</taxon>
        <taxon>Stramenopiles</taxon>
        <taxon>Ochrophyta</taxon>
        <taxon>Bacillariophyta</taxon>
        <taxon>Coscinodiscophyceae</taxon>
        <taxon>Thalassiosirophycidae</taxon>
        <taxon>Thalassiosirales</taxon>
        <taxon>Skeletonemataceae</taxon>
        <taxon>Skeletonema</taxon>
        <taxon>Skeletonema marinoi-dohrnii complex</taxon>
    </lineage>
</organism>
<feature type="region of interest" description="Disordered" evidence="1">
    <location>
        <begin position="255"/>
        <end position="417"/>
    </location>
</feature>
<name>A0AAD8Y9M0_9STRA</name>
<evidence type="ECO:0000313" key="2">
    <source>
        <dbReference type="EMBL" id="KAK1741502.1"/>
    </source>
</evidence>
<feature type="compositionally biased region" description="Low complexity" evidence="1">
    <location>
        <begin position="292"/>
        <end position="301"/>
    </location>
</feature>
<keyword evidence="3" id="KW-1185">Reference proteome</keyword>
<reference evidence="2" key="1">
    <citation type="submission" date="2023-06" db="EMBL/GenBank/DDBJ databases">
        <title>Survivors Of The Sea: Transcriptome response of Skeletonema marinoi to long-term dormancy.</title>
        <authorList>
            <person name="Pinder M.I.M."/>
            <person name="Kourtchenko O."/>
            <person name="Robertson E.K."/>
            <person name="Larsson T."/>
            <person name="Maumus F."/>
            <person name="Osuna-Cruz C.M."/>
            <person name="Vancaester E."/>
            <person name="Stenow R."/>
            <person name="Vandepoele K."/>
            <person name="Ploug H."/>
            <person name="Bruchert V."/>
            <person name="Godhe A."/>
            <person name="Topel M."/>
        </authorList>
    </citation>
    <scope>NUCLEOTIDE SEQUENCE</scope>
    <source>
        <strain evidence="2">R05AC</strain>
    </source>
</reference>
<proteinExistence type="predicted"/>
<dbReference type="CDD" id="cd00838">
    <property type="entry name" value="MPP_superfamily"/>
    <property type="match status" value="1"/>
</dbReference>
<evidence type="ECO:0000256" key="1">
    <source>
        <dbReference type="SAM" id="MobiDB-lite"/>
    </source>
</evidence>
<dbReference type="InterPro" id="IPR029052">
    <property type="entry name" value="Metallo-depent_PP-like"/>
</dbReference>
<feature type="region of interest" description="Disordered" evidence="1">
    <location>
        <begin position="24"/>
        <end position="60"/>
    </location>
</feature>
<feature type="compositionally biased region" description="Pro residues" evidence="1">
    <location>
        <begin position="384"/>
        <end position="413"/>
    </location>
</feature>
<feature type="compositionally biased region" description="Basic and acidic residues" evidence="1">
    <location>
        <begin position="28"/>
        <end position="44"/>
    </location>
</feature>
<feature type="compositionally biased region" description="Low complexity" evidence="1">
    <location>
        <begin position="256"/>
        <end position="284"/>
    </location>
</feature>